<evidence type="ECO:0000313" key="2">
    <source>
        <dbReference type="Proteomes" id="UP001054945"/>
    </source>
</evidence>
<protein>
    <submittedName>
        <fullName evidence="1">Uncharacterized protein</fullName>
    </submittedName>
</protein>
<name>A0AAV4X3X8_CAEEX</name>
<organism evidence="1 2">
    <name type="scientific">Caerostris extrusa</name>
    <name type="common">Bark spider</name>
    <name type="synonym">Caerostris bankana</name>
    <dbReference type="NCBI Taxonomy" id="172846"/>
    <lineage>
        <taxon>Eukaryota</taxon>
        <taxon>Metazoa</taxon>
        <taxon>Ecdysozoa</taxon>
        <taxon>Arthropoda</taxon>
        <taxon>Chelicerata</taxon>
        <taxon>Arachnida</taxon>
        <taxon>Araneae</taxon>
        <taxon>Araneomorphae</taxon>
        <taxon>Entelegynae</taxon>
        <taxon>Araneoidea</taxon>
        <taxon>Araneidae</taxon>
        <taxon>Caerostris</taxon>
    </lineage>
</organism>
<evidence type="ECO:0000313" key="1">
    <source>
        <dbReference type="EMBL" id="GIY88880.1"/>
    </source>
</evidence>
<gene>
    <name evidence="1" type="ORF">CEXT_326101</name>
</gene>
<reference evidence="1 2" key="1">
    <citation type="submission" date="2021-06" db="EMBL/GenBank/DDBJ databases">
        <title>Caerostris extrusa draft genome.</title>
        <authorList>
            <person name="Kono N."/>
            <person name="Arakawa K."/>
        </authorList>
    </citation>
    <scope>NUCLEOTIDE SEQUENCE [LARGE SCALE GENOMIC DNA]</scope>
</reference>
<sequence>MSVRPESSFGNFDHTEATISVVLLKLRKAVTLSVPSAHSCTCPPVANVWLCDHFRIMIRGKRSKAILLAERRC</sequence>
<dbReference type="EMBL" id="BPLR01017115">
    <property type="protein sequence ID" value="GIY88880.1"/>
    <property type="molecule type" value="Genomic_DNA"/>
</dbReference>
<comment type="caution">
    <text evidence="1">The sequence shown here is derived from an EMBL/GenBank/DDBJ whole genome shotgun (WGS) entry which is preliminary data.</text>
</comment>
<dbReference type="Proteomes" id="UP001054945">
    <property type="component" value="Unassembled WGS sequence"/>
</dbReference>
<proteinExistence type="predicted"/>
<accession>A0AAV4X3X8</accession>
<keyword evidence="2" id="KW-1185">Reference proteome</keyword>
<dbReference type="AlphaFoldDB" id="A0AAV4X3X8"/>